<sequence>KFKGKHGKKPGRQSVFSEREEESILAAAAKSAEWGFPLNLFDIRMMARCYLEQQGRMVPRFANNLPGKDWALSVLKRHKNSYGQLILKQARVTVSKKTVEDYFRNLEETLQDLPLSNIFNYDESNVSDDPGKKWGVYKRGVKYPERVCNHSKSATTIMVCGAADGTLLPPYVIYKSLHLYDTWKEQGSVGSPCCNKPCCIAGTRYNRTTSGWIDTVTFRDWFITLFLPHAKRLYGRKV</sequence>
<feature type="non-terminal residue" evidence="2">
    <location>
        <position position="1"/>
    </location>
</feature>
<accession>V5GQE8</accession>
<dbReference type="GO" id="GO:0003676">
    <property type="term" value="F:nucleic acid binding"/>
    <property type="evidence" value="ECO:0007669"/>
    <property type="project" value="InterPro"/>
</dbReference>
<evidence type="ECO:0000259" key="1">
    <source>
        <dbReference type="Pfam" id="PF03184"/>
    </source>
</evidence>
<reference evidence="2" key="1">
    <citation type="submission" date="2013-07" db="EMBL/GenBank/DDBJ databases">
        <title>Midgut Transcriptome Profiling of Anoplphora glabripennis, a Lignocellulose Degrading, Wood-Boring Cerambycid.</title>
        <authorList>
            <person name="Scully E.D."/>
            <person name="Hoover K."/>
            <person name="Carlson J.E."/>
            <person name="Tien M."/>
            <person name="Geib S.M."/>
        </authorList>
    </citation>
    <scope>NUCLEOTIDE SEQUENCE</scope>
</reference>
<name>V5GQE8_ANOGL</name>
<protein>
    <recommendedName>
        <fullName evidence="1">DDE-1 domain-containing protein</fullName>
    </recommendedName>
</protein>
<dbReference type="AlphaFoldDB" id="V5GQE8"/>
<feature type="domain" description="DDE-1" evidence="1">
    <location>
        <begin position="154"/>
        <end position="236"/>
    </location>
</feature>
<dbReference type="Pfam" id="PF03184">
    <property type="entry name" value="DDE_1"/>
    <property type="match status" value="1"/>
</dbReference>
<evidence type="ECO:0000313" key="2">
    <source>
        <dbReference type="EMBL" id="JAB66369.1"/>
    </source>
</evidence>
<dbReference type="InterPro" id="IPR004875">
    <property type="entry name" value="DDE_SF_endonuclease_dom"/>
</dbReference>
<feature type="non-terminal residue" evidence="2">
    <location>
        <position position="238"/>
    </location>
</feature>
<organism evidence="2">
    <name type="scientific">Anoplophora glabripennis</name>
    <name type="common">Asian longhorn beetle</name>
    <name type="synonym">Anoplophora nobilis</name>
    <dbReference type="NCBI Taxonomy" id="217634"/>
    <lineage>
        <taxon>Eukaryota</taxon>
        <taxon>Metazoa</taxon>
        <taxon>Ecdysozoa</taxon>
        <taxon>Arthropoda</taxon>
        <taxon>Hexapoda</taxon>
        <taxon>Insecta</taxon>
        <taxon>Pterygota</taxon>
        <taxon>Neoptera</taxon>
        <taxon>Endopterygota</taxon>
        <taxon>Coleoptera</taxon>
        <taxon>Polyphaga</taxon>
        <taxon>Cucujiformia</taxon>
        <taxon>Chrysomeloidea</taxon>
        <taxon>Cerambycidae</taxon>
        <taxon>Lamiinae</taxon>
        <taxon>Lamiini</taxon>
        <taxon>Anoplophora</taxon>
    </lineage>
</organism>
<dbReference type="EMBL" id="GALX01002097">
    <property type="protein sequence ID" value="JAB66369.1"/>
    <property type="molecule type" value="Transcribed_RNA"/>
</dbReference>
<proteinExistence type="predicted"/>